<keyword evidence="7" id="KW-0067">ATP-binding</keyword>
<evidence type="ECO:0000256" key="7">
    <source>
        <dbReference type="ARBA" id="ARBA00022840"/>
    </source>
</evidence>
<evidence type="ECO:0000259" key="10">
    <source>
        <dbReference type="Pfam" id="PF07730"/>
    </source>
</evidence>
<feature type="domain" description="Signal transduction histidine kinase subgroup 3 dimerisation and phosphoacceptor" evidence="10">
    <location>
        <begin position="206"/>
        <end position="269"/>
    </location>
</feature>
<keyword evidence="9" id="KW-0472">Membrane</keyword>
<dbReference type="InterPro" id="IPR050482">
    <property type="entry name" value="Sensor_HK_TwoCompSys"/>
</dbReference>
<feature type="transmembrane region" description="Helical" evidence="9">
    <location>
        <begin position="156"/>
        <end position="174"/>
    </location>
</feature>
<dbReference type="KEGG" id="stcm:SCMC78_33840"/>
<dbReference type="PANTHER" id="PTHR24421">
    <property type="entry name" value="NITRATE/NITRITE SENSOR PROTEIN NARX-RELATED"/>
    <property type="match status" value="1"/>
</dbReference>
<dbReference type="InterPro" id="IPR011712">
    <property type="entry name" value="Sig_transdc_His_kin_sub3_dim/P"/>
</dbReference>
<evidence type="ECO:0000256" key="9">
    <source>
        <dbReference type="SAM" id="Phobius"/>
    </source>
</evidence>
<evidence type="ECO:0000256" key="4">
    <source>
        <dbReference type="ARBA" id="ARBA00022679"/>
    </source>
</evidence>
<protein>
    <recommendedName>
        <fullName evidence="2">histidine kinase</fullName>
        <ecNumber evidence="2">2.7.13.3</ecNumber>
    </recommendedName>
</protein>
<dbReference type="GO" id="GO:0016020">
    <property type="term" value="C:membrane"/>
    <property type="evidence" value="ECO:0007669"/>
    <property type="project" value="InterPro"/>
</dbReference>
<keyword evidence="4" id="KW-0808">Transferase</keyword>
<keyword evidence="9" id="KW-1133">Transmembrane helix</keyword>
<comment type="catalytic activity">
    <reaction evidence="1">
        <text>ATP + protein L-histidine = ADP + protein N-phospho-L-histidine.</text>
        <dbReference type="EC" id="2.7.13.3"/>
    </reaction>
</comment>
<keyword evidence="3" id="KW-0597">Phosphoprotein</keyword>
<sequence length="408" mass="43426">MKRLRPRIPARLSGPRFSRPRLSRLGLSRLRPSRPLLRPGSRRARAVGRAAVPVGIAVVDGLLVNGFGPGPGLWVALVAAGALVLRRRCPEVPLLVGLPGMYVGQLAFAPLIALYCLADRRRSVAVGAVGAAAVALAQFLPYPVTGLRELALDRETLIMAMDSCVLAVGALVLGRTARVRRERQRELAEGREREHRLLAEKTLSTERAWLAREMHDVVAHQVSLISLQAGALQVGEPDAATVRSTAGVVRELSVKTLTELQHMVGVLRAAGVAAPGLAPQPRLTDLPALVRDCGLRVTLDAPDGPGHWSQAAERAAYRTVQEALTNVRKHAPGAEVDIRVQPLDGGLRVDVCNTAADGSTAPLGLPGGGHGLIGLRERAHLLDGTFDAGPEPDGGFRIQAVFPSRQTF</sequence>
<keyword evidence="8" id="KW-0902">Two-component regulatory system</keyword>
<evidence type="ECO:0000256" key="8">
    <source>
        <dbReference type="ARBA" id="ARBA00023012"/>
    </source>
</evidence>
<proteinExistence type="predicted"/>
<keyword evidence="9" id="KW-0812">Transmembrane</keyword>
<dbReference type="GO" id="GO:0046983">
    <property type="term" value="F:protein dimerization activity"/>
    <property type="evidence" value="ECO:0007669"/>
    <property type="project" value="InterPro"/>
</dbReference>
<reference evidence="11" key="1">
    <citation type="submission" date="2024-07" db="EMBL/GenBank/DDBJ databases">
        <title>Complete genome sequences of cellulolytic bacteria, Kitasatospora sp. CMC57 and Streptomyces sp. CMC78, isolated from Japanese agricultural soil.</title>
        <authorList>
            <person name="Hashimoto T."/>
            <person name="Ito M."/>
            <person name="Iwamoto M."/>
            <person name="Fukahori D."/>
            <person name="Shoda T."/>
            <person name="Sakoda M."/>
            <person name="Morohoshi T."/>
            <person name="Mitsuboshi M."/>
            <person name="Nishizawa T."/>
        </authorList>
    </citation>
    <scope>NUCLEOTIDE SEQUENCE</scope>
    <source>
        <strain evidence="11">CMC78</strain>
    </source>
</reference>
<gene>
    <name evidence="11" type="ORF">SCMC78_33840</name>
</gene>
<feature type="transmembrane region" description="Helical" evidence="9">
    <location>
        <begin position="124"/>
        <end position="144"/>
    </location>
</feature>
<feature type="transmembrane region" description="Helical" evidence="9">
    <location>
        <begin position="94"/>
        <end position="117"/>
    </location>
</feature>
<keyword evidence="5" id="KW-0547">Nucleotide-binding</keyword>
<organism evidence="11">
    <name type="scientific">Streptomyces sp. CMC78</name>
    <dbReference type="NCBI Taxonomy" id="3231512"/>
    <lineage>
        <taxon>Bacteria</taxon>
        <taxon>Bacillati</taxon>
        <taxon>Actinomycetota</taxon>
        <taxon>Actinomycetes</taxon>
        <taxon>Kitasatosporales</taxon>
        <taxon>Streptomycetaceae</taxon>
        <taxon>Streptomyces</taxon>
    </lineage>
</organism>
<dbReference type="CDD" id="cd16917">
    <property type="entry name" value="HATPase_UhpB-NarQ-NarX-like"/>
    <property type="match status" value="1"/>
</dbReference>
<dbReference type="InterPro" id="IPR036890">
    <property type="entry name" value="HATPase_C_sf"/>
</dbReference>
<dbReference type="Pfam" id="PF07730">
    <property type="entry name" value="HisKA_3"/>
    <property type="match status" value="1"/>
</dbReference>
<evidence type="ECO:0000256" key="3">
    <source>
        <dbReference type="ARBA" id="ARBA00022553"/>
    </source>
</evidence>
<dbReference type="SUPFAM" id="SSF55874">
    <property type="entry name" value="ATPase domain of HSP90 chaperone/DNA topoisomerase II/histidine kinase"/>
    <property type="match status" value="1"/>
</dbReference>
<evidence type="ECO:0000313" key="11">
    <source>
        <dbReference type="EMBL" id="BFP53577.1"/>
    </source>
</evidence>
<dbReference type="PANTHER" id="PTHR24421:SF10">
    <property type="entry name" value="NITRATE_NITRITE SENSOR PROTEIN NARQ"/>
    <property type="match status" value="1"/>
</dbReference>
<dbReference type="GO" id="GO:0000155">
    <property type="term" value="F:phosphorelay sensor kinase activity"/>
    <property type="evidence" value="ECO:0007669"/>
    <property type="project" value="InterPro"/>
</dbReference>
<evidence type="ECO:0000256" key="5">
    <source>
        <dbReference type="ARBA" id="ARBA00022741"/>
    </source>
</evidence>
<dbReference type="Gene3D" id="1.20.5.1930">
    <property type="match status" value="1"/>
</dbReference>
<dbReference type="RefSeq" id="WP_408053891.1">
    <property type="nucleotide sequence ID" value="NZ_AP035884.1"/>
</dbReference>
<dbReference type="EC" id="2.7.13.3" evidence="2"/>
<name>A0AB33KCG5_9ACTN</name>
<evidence type="ECO:0000256" key="2">
    <source>
        <dbReference type="ARBA" id="ARBA00012438"/>
    </source>
</evidence>
<evidence type="ECO:0000256" key="1">
    <source>
        <dbReference type="ARBA" id="ARBA00000085"/>
    </source>
</evidence>
<accession>A0AB33KCG5</accession>
<dbReference type="AlphaFoldDB" id="A0AB33KCG5"/>
<dbReference type="Gene3D" id="3.30.565.10">
    <property type="entry name" value="Histidine kinase-like ATPase, C-terminal domain"/>
    <property type="match status" value="1"/>
</dbReference>
<keyword evidence="6 11" id="KW-0418">Kinase</keyword>
<dbReference type="GO" id="GO:0005524">
    <property type="term" value="F:ATP binding"/>
    <property type="evidence" value="ECO:0007669"/>
    <property type="project" value="UniProtKB-KW"/>
</dbReference>
<dbReference type="EMBL" id="AP035884">
    <property type="protein sequence ID" value="BFP53577.1"/>
    <property type="molecule type" value="Genomic_DNA"/>
</dbReference>
<evidence type="ECO:0000256" key="6">
    <source>
        <dbReference type="ARBA" id="ARBA00022777"/>
    </source>
</evidence>